<name>A0A1C2G1T4_9GAMM</name>
<evidence type="ECO:0000313" key="1">
    <source>
        <dbReference type="EMBL" id="RCN58366.1"/>
    </source>
</evidence>
<comment type="caution">
    <text evidence="1">The sequence shown here is derived from an EMBL/GenBank/DDBJ whole genome shotgun (WGS) entry which is preliminary data.</text>
</comment>
<dbReference type="Proteomes" id="UP000253250">
    <property type="component" value="Unassembled WGS sequence"/>
</dbReference>
<dbReference type="AlphaFoldDB" id="A0A1C2G1T4"/>
<organism evidence="1 2">
    <name type="scientific">Acidiferrobacter thiooxydans</name>
    <dbReference type="NCBI Taxonomy" id="163359"/>
    <lineage>
        <taxon>Bacteria</taxon>
        <taxon>Pseudomonadati</taxon>
        <taxon>Pseudomonadota</taxon>
        <taxon>Gammaproteobacteria</taxon>
        <taxon>Acidiferrobacterales</taxon>
        <taxon>Acidiferrobacteraceae</taxon>
        <taxon>Acidiferrobacter</taxon>
    </lineage>
</organism>
<protein>
    <submittedName>
        <fullName evidence="1">Uncharacterized protein</fullName>
    </submittedName>
</protein>
<reference evidence="1 2" key="1">
    <citation type="submission" date="2018-02" db="EMBL/GenBank/DDBJ databases">
        <title>Insights into the biology of acidophilic members of the Acidiferrobacteraceae family derived from comparative genomic analyses.</title>
        <authorList>
            <person name="Issotta F."/>
            <person name="Thyssen C."/>
            <person name="Mena C."/>
            <person name="Moya A."/>
            <person name="Bellenberg S."/>
            <person name="Sproer C."/>
            <person name="Covarrubias P.C."/>
            <person name="Sand W."/>
            <person name="Quatrini R."/>
            <person name="Vera M."/>
        </authorList>
    </citation>
    <scope>NUCLEOTIDE SEQUENCE [LARGE SCALE GENOMIC DNA]</scope>
    <source>
        <strain evidence="2">m-1</strain>
    </source>
</reference>
<dbReference type="STRING" id="163359.A9R16_11195"/>
<evidence type="ECO:0000313" key="2">
    <source>
        <dbReference type="Proteomes" id="UP000253250"/>
    </source>
</evidence>
<gene>
    <name evidence="1" type="ORF">C4900_00770</name>
</gene>
<dbReference type="Gene3D" id="2.40.160.170">
    <property type="match status" value="1"/>
</dbReference>
<dbReference type="EMBL" id="PSYR01000001">
    <property type="protein sequence ID" value="RCN58366.1"/>
    <property type="molecule type" value="Genomic_DNA"/>
</dbReference>
<proteinExistence type="predicted"/>
<sequence>MRPSKKHEDINGEEFGMTRLFRGRGAGIVVALVGAVMAVPAHAQPVNVSIGASTLGLGVQVSTALIPGTLDLAVGINHLSESRAGTYTSSNNSIPYHATLRLQTIPVLLNYYPFAGVFRITGGAMVNENRVSAYSFDPTGTYVINGAGYPGAEVGTFTGTMTYRRIAPYLGIGWGSKAARHPGFSMGFDVGVLFTGSPDVQLRASNPTGNPTLASDVAAAQASANSRASSYRLWPVIGLRLGYDF</sequence>
<keyword evidence="2" id="KW-1185">Reference proteome</keyword>
<accession>A0A1C2G1T4</accession>